<dbReference type="AlphaFoldDB" id="A0A3M7S7M0"/>
<evidence type="ECO:0000313" key="2">
    <source>
        <dbReference type="EMBL" id="RNA31824.1"/>
    </source>
</evidence>
<protein>
    <submittedName>
        <fullName evidence="2">Uncharacterized protein</fullName>
    </submittedName>
</protein>
<feature type="transmembrane region" description="Helical" evidence="1">
    <location>
        <begin position="23"/>
        <end position="40"/>
    </location>
</feature>
<evidence type="ECO:0000256" key="1">
    <source>
        <dbReference type="SAM" id="Phobius"/>
    </source>
</evidence>
<proteinExistence type="predicted"/>
<comment type="caution">
    <text evidence="2">The sequence shown here is derived from an EMBL/GenBank/DDBJ whole genome shotgun (WGS) entry which is preliminary data.</text>
</comment>
<dbReference type="EMBL" id="REGN01001893">
    <property type="protein sequence ID" value="RNA31824.1"/>
    <property type="molecule type" value="Genomic_DNA"/>
</dbReference>
<name>A0A3M7S7M0_BRAPC</name>
<reference evidence="2 3" key="1">
    <citation type="journal article" date="2018" name="Sci. Rep.">
        <title>Genomic signatures of local adaptation to the degree of environmental predictability in rotifers.</title>
        <authorList>
            <person name="Franch-Gras L."/>
            <person name="Hahn C."/>
            <person name="Garcia-Roger E.M."/>
            <person name="Carmona M.J."/>
            <person name="Serra M."/>
            <person name="Gomez A."/>
        </authorList>
    </citation>
    <scope>NUCLEOTIDE SEQUENCE [LARGE SCALE GENOMIC DNA]</scope>
    <source>
        <strain evidence="2">HYR1</strain>
    </source>
</reference>
<accession>A0A3M7S7M0</accession>
<dbReference type="Proteomes" id="UP000276133">
    <property type="component" value="Unassembled WGS sequence"/>
</dbReference>
<gene>
    <name evidence="2" type="ORF">BpHYR1_039644</name>
</gene>
<keyword evidence="3" id="KW-1185">Reference proteome</keyword>
<keyword evidence="1" id="KW-1133">Transmembrane helix</keyword>
<keyword evidence="1" id="KW-0812">Transmembrane</keyword>
<evidence type="ECO:0000313" key="3">
    <source>
        <dbReference type="Proteomes" id="UP000276133"/>
    </source>
</evidence>
<sequence>MSNSILILNRNTNDPLNLDFDKTLFFTCMGLFLVITTFVLKISDNPLKSKLNFQKSNQYQFSALLPNLSNQEIDNHFERQIEKIEKSPAKFDSNILVFIHTIEILNTQVEILNLINLVFIDLDQINPISHRKNRYSNLYLVKNYDSEELPNSDIDDILKIEAKDSSSFVNSNSKNCKR</sequence>
<keyword evidence="1" id="KW-0472">Membrane</keyword>
<organism evidence="2 3">
    <name type="scientific">Brachionus plicatilis</name>
    <name type="common">Marine rotifer</name>
    <name type="synonym">Brachionus muelleri</name>
    <dbReference type="NCBI Taxonomy" id="10195"/>
    <lineage>
        <taxon>Eukaryota</taxon>
        <taxon>Metazoa</taxon>
        <taxon>Spiralia</taxon>
        <taxon>Gnathifera</taxon>
        <taxon>Rotifera</taxon>
        <taxon>Eurotatoria</taxon>
        <taxon>Monogononta</taxon>
        <taxon>Pseudotrocha</taxon>
        <taxon>Ploima</taxon>
        <taxon>Brachionidae</taxon>
        <taxon>Brachionus</taxon>
    </lineage>
</organism>